<reference evidence="1" key="2">
    <citation type="journal article" date="2021" name="PeerJ">
        <title>Extensive microbial diversity within the chicken gut microbiome revealed by metagenomics and culture.</title>
        <authorList>
            <person name="Gilroy R."/>
            <person name="Ravi A."/>
            <person name="Getino M."/>
            <person name="Pursley I."/>
            <person name="Horton D.L."/>
            <person name="Alikhan N.F."/>
            <person name="Baker D."/>
            <person name="Gharbi K."/>
            <person name="Hall N."/>
            <person name="Watson M."/>
            <person name="Adriaenssens E.M."/>
            <person name="Foster-Nyarko E."/>
            <person name="Jarju S."/>
            <person name="Secka A."/>
            <person name="Antonio M."/>
            <person name="Oren A."/>
            <person name="Chaudhuri R.R."/>
            <person name="La Ragione R."/>
            <person name="Hildebrand F."/>
            <person name="Pallen M.J."/>
        </authorList>
    </citation>
    <scope>NUCLEOTIDE SEQUENCE</scope>
    <source>
        <strain evidence="1">2478</strain>
    </source>
</reference>
<evidence type="ECO:0000313" key="1">
    <source>
        <dbReference type="EMBL" id="MBO8478780.1"/>
    </source>
</evidence>
<sequence>MIKTVDINGFVFYYRRSDGMLKVSPHSRNIVDNHTLMPLDKIEAFCMKNGVCNTVFGKPVWDGGLRPYLKSDNTINPQWRNKDTGASVTVTGIQRIAIKKLTRSL</sequence>
<name>A0A9D9IVD1_9BACT</name>
<protein>
    <submittedName>
        <fullName evidence="1">Uncharacterized protein</fullName>
    </submittedName>
</protein>
<dbReference type="AlphaFoldDB" id="A0A9D9IVD1"/>
<evidence type="ECO:0000313" key="2">
    <source>
        <dbReference type="Proteomes" id="UP000823771"/>
    </source>
</evidence>
<accession>A0A9D9IVD1</accession>
<reference evidence="1" key="1">
    <citation type="submission" date="2020-10" db="EMBL/GenBank/DDBJ databases">
        <authorList>
            <person name="Gilroy R."/>
        </authorList>
    </citation>
    <scope>NUCLEOTIDE SEQUENCE</scope>
    <source>
        <strain evidence="1">2478</strain>
    </source>
</reference>
<organism evidence="1 2">
    <name type="scientific">Candidatus Cryptobacteroides excrementipullorum</name>
    <dbReference type="NCBI Taxonomy" id="2840761"/>
    <lineage>
        <taxon>Bacteria</taxon>
        <taxon>Pseudomonadati</taxon>
        <taxon>Bacteroidota</taxon>
        <taxon>Bacteroidia</taxon>
        <taxon>Bacteroidales</taxon>
        <taxon>Candidatus Cryptobacteroides</taxon>
    </lineage>
</organism>
<gene>
    <name evidence="1" type="ORF">IAB80_07835</name>
</gene>
<dbReference type="EMBL" id="JADILZ010000073">
    <property type="protein sequence ID" value="MBO8478780.1"/>
    <property type="molecule type" value="Genomic_DNA"/>
</dbReference>
<comment type="caution">
    <text evidence="1">The sequence shown here is derived from an EMBL/GenBank/DDBJ whole genome shotgun (WGS) entry which is preliminary data.</text>
</comment>
<proteinExistence type="predicted"/>
<dbReference type="Proteomes" id="UP000823771">
    <property type="component" value="Unassembled WGS sequence"/>
</dbReference>